<evidence type="ECO:0000256" key="2">
    <source>
        <dbReference type="ARBA" id="ARBA00022485"/>
    </source>
</evidence>
<dbReference type="InterPro" id="IPR003265">
    <property type="entry name" value="HhH-GPD_domain"/>
</dbReference>
<dbReference type="InterPro" id="IPR005759">
    <property type="entry name" value="Nth"/>
</dbReference>
<feature type="binding site" evidence="10">
    <location>
        <position position="202"/>
    </location>
    <ligand>
        <name>[4Fe-4S] cluster</name>
        <dbReference type="ChEBI" id="CHEBI:49883"/>
    </ligand>
</feature>
<keyword evidence="12" id="KW-0540">Nuclease</keyword>
<sequence length="217" mass="24758">MKKTGKKPNLVYIRELYRLLRKEFGEVETPLHFKQPHELAIAVILSAQCTDERVNQVTPELFKTFPSLQSFADAKLQDIETKIFSTGFYRNKAKNIQGFAKLLLKDYGGVIPQTLEEAILLPGFGRKTANVVLNELYGVSDGFVVDTHVKRLTKRLGLTNQTDPVKIEKEIMETVPREYWRNLSLYLIFLGRKNCAARRTDCPSCVLAKICPSYSEN</sequence>
<accession>A0A4R9LZX6</accession>
<feature type="binding site" evidence="10">
    <location>
        <position position="205"/>
    </location>
    <ligand>
        <name>[4Fe-4S] cluster</name>
        <dbReference type="ChEBI" id="CHEBI:49883"/>
    </ligand>
</feature>
<dbReference type="PANTHER" id="PTHR10359">
    <property type="entry name" value="A/G-SPECIFIC ADENINE GLYCOSYLASE/ENDONUCLEASE III"/>
    <property type="match status" value="1"/>
</dbReference>
<evidence type="ECO:0000256" key="6">
    <source>
        <dbReference type="ARBA" id="ARBA00023004"/>
    </source>
</evidence>
<dbReference type="PANTHER" id="PTHR10359:SF18">
    <property type="entry name" value="ENDONUCLEASE III"/>
    <property type="match status" value="1"/>
</dbReference>
<comment type="function">
    <text evidence="10">DNA repair enzyme that has both DNA N-glycosylase activity and AP-lyase activity. The DNA N-glycosylase activity releases various damaged pyrimidines from DNA by cleaving the N-glycosidic bond, leaving an AP (apurinic/apyrimidinic) site. The AP-lyase activity cleaves the phosphodiester bond 3' to the AP site by a beta-elimination, leaving a 3'-terminal unsaturated sugar and a product with a terminal 5'-phosphate.</text>
</comment>
<dbReference type="InterPro" id="IPR023170">
    <property type="entry name" value="HhH_base_excis_C"/>
</dbReference>
<comment type="caution">
    <text evidence="12">The sequence shown here is derived from an EMBL/GenBank/DDBJ whole genome shotgun (WGS) entry which is preliminary data.</text>
</comment>
<dbReference type="GO" id="GO:0006285">
    <property type="term" value="P:base-excision repair, AP site formation"/>
    <property type="evidence" value="ECO:0007669"/>
    <property type="project" value="TreeGrafter"/>
</dbReference>
<dbReference type="GO" id="GO:0019104">
    <property type="term" value="F:DNA N-glycosylase activity"/>
    <property type="evidence" value="ECO:0007669"/>
    <property type="project" value="UniProtKB-UniRule"/>
</dbReference>
<dbReference type="Gene3D" id="1.10.1670.10">
    <property type="entry name" value="Helix-hairpin-Helix base-excision DNA repair enzymes (C-terminal)"/>
    <property type="match status" value="1"/>
</dbReference>
<comment type="cofactor">
    <cofactor evidence="10">
        <name>[4Fe-4S] cluster</name>
        <dbReference type="ChEBI" id="CHEBI:49883"/>
    </cofactor>
    <text evidence="10">Binds 1 [4Fe-4S] cluster.</text>
</comment>
<dbReference type="EMBL" id="RQHW01000018">
    <property type="protein sequence ID" value="TGN19940.1"/>
    <property type="molecule type" value="Genomic_DNA"/>
</dbReference>
<dbReference type="SMART" id="SM00478">
    <property type="entry name" value="ENDO3c"/>
    <property type="match status" value="1"/>
</dbReference>
<comment type="similarity">
    <text evidence="1 10">Belongs to the Nth/MutY family.</text>
</comment>
<dbReference type="PIRSF" id="PIRSF001435">
    <property type="entry name" value="Nth"/>
    <property type="match status" value="1"/>
</dbReference>
<evidence type="ECO:0000313" key="13">
    <source>
        <dbReference type="Proteomes" id="UP000298058"/>
    </source>
</evidence>
<evidence type="ECO:0000256" key="1">
    <source>
        <dbReference type="ARBA" id="ARBA00008343"/>
    </source>
</evidence>
<keyword evidence="7 10" id="KW-0411">Iron-sulfur</keyword>
<dbReference type="Proteomes" id="UP000298058">
    <property type="component" value="Unassembled WGS sequence"/>
</dbReference>
<evidence type="ECO:0000256" key="5">
    <source>
        <dbReference type="ARBA" id="ARBA00022801"/>
    </source>
</evidence>
<name>A0A4R9LZX6_9LEPT</name>
<evidence type="ECO:0000256" key="4">
    <source>
        <dbReference type="ARBA" id="ARBA00022763"/>
    </source>
</evidence>
<keyword evidence="2 10" id="KW-0004">4Fe-4S</keyword>
<proteinExistence type="inferred from homology"/>
<reference evidence="12" key="1">
    <citation type="journal article" date="2019" name="PLoS Negl. Trop. Dis.">
        <title>Revisiting the worldwide diversity of Leptospira species in the environment.</title>
        <authorList>
            <person name="Vincent A.T."/>
            <person name="Schiettekatte O."/>
            <person name="Bourhy P."/>
            <person name="Veyrier F.J."/>
            <person name="Picardeau M."/>
        </authorList>
    </citation>
    <scope>NUCLEOTIDE SEQUENCE [LARGE SCALE GENOMIC DNA]</scope>
    <source>
        <strain evidence="12">201300427</strain>
    </source>
</reference>
<dbReference type="GO" id="GO:0003677">
    <property type="term" value="F:DNA binding"/>
    <property type="evidence" value="ECO:0007669"/>
    <property type="project" value="UniProtKB-UniRule"/>
</dbReference>
<dbReference type="SUPFAM" id="SSF48150">
    <property type="entry name" value="DNA-glycosylase"/>
    <property type="match status" value="1"/>
</dbReference>
<evidence type="ECO:0000313" key="12">
    <source>
        <dbReference type="EMBL" id="TGN19940.1"/>
    </source>
</evidence>
<comment type="catalytic activity">
    <reaction evidence="10">
        <text>2'-deoxyribonucleotide-(2'-deoxyribose 5'-phosphate)-2'-deoxyribonucleotide-DNA = a 3'-end 2'-deoxyribonucleotide-(2,3-dehydro-2,3-deoxyribose 5'-phosphate)-DNA + a 5'-end 5'-phospho-2'-deoxyribonucleoside-DNA + H(+)</text>
        <dbReference type="Rhea" id="RHEA:66592"/>
        <dbReference type="Rhea" id="RHEA-COMP:13180"/>
        <dbReference type="Rhea" id="RHEA-COMP:16897"/>
        <dbReference type="Rhea" id="RHEA-COMP:17067"/>
        <dbReference type="ChEBI" id="CHEBI:15378"/>
        <dbReference type="ChEBI" id="CHEBI:136412"/>
        <dbReference type="ChEBI" id="CHEBI:157695"/>
        <dbReference type="ChEBI" id="CHEBI:167181"/>
        <dbReference type="EC" id="4.2.99.18"/>
    </reaction>
</comment>
<feature type="domain" description="HhH-GPD" evidence="11">
    <location>
        <begin position="45"/>
        <end position="193"/>
    </location>
</feature>
<protein>
    <recommendedName>
        <fullName evidence="10">Endonuclease III</fullName>
        <ecNumber evidence="10">4.2.99.18</ecNumber>
    </recommendedName>
    <alternativeName>
        <fullName evidence="10">DNA-(apurinic or apyrimidinic site) lyase</fullName>
    </alternativeName>
</protein>
<dbReference type="GO" id="GO:0046872">
    <property type="term" value="F:metal ion binding"/>
    <property type="evidence" value="ECO:0007669"/>
    <property type="project" value="UniProtKB-KW"/>
</dbReference>
<dbReference type="CDD" id="cd00056">
    <property type="entry name" value="ENDO3c"/>
    <property type="match status" value="1"/>
</dbReference>
<organism evidence="12 13">
    <name type="scientific">Leptospira idonii</name>
    <dbReference type="NCBI Taxonomy" id="1193500"/>
    <lineage>
        <taxon>Bacteria</taxon>
        <taxon>Pseudomonadati</taxon>
        <taxon>Spirochaetota</taxon>
        <taxon>Spirochaetia</taxon>
        <taxon>Leptospirales</taxon>
        <taxon>Leptospiraceae</taxon>
        <taxon>Leptospira</taxon>
    </lineage>
</organism>
<keyword evidence="5 10" id="KW-0378">Hydrolase</keyword>
<keyword evidence="6 10" id="KW-0408">Iron</keyword>
<dbReference type="Pfam" id="PF00730">
    <property type="entry name" value="HhH-GPD"/>
    <property type="match status" value="1"/>
</dbReference>
<dbReference type="EC" id="4.2.99.18" evidence="10"/>
<dbReference type="RefSeq" id="WP_135759659.1">
    <property type="nucleotide sequence ID" value="NZ_RQHW01000018.1"/>
</dbReference>
<keyword evidence="12" id="KW-0255">Endonuclease</keyword>
<evidence type="ECO:0000256" key="9">
    <source>
        <dbReference type="ARBA" id="ARBA00023295"/>
    </source>
</evidence>
<keyword evidence="10" id="KW-0238">DNA-binding</keyword>
<dbReference type="FunFam" id="1.10.340.30:FF:000001">
    <property type="entry name" value="Endonuclease III"/>
    <property type="match status" value="1"/>
</dbReference>
<keyword evidence="9 10" id="KW-0326">Glycosidase</keyword>
<dbReference type="AlphaFoldDB" id="A0A4R9LZX6"/>
<evidence type="ECO:0000256" key="7">
    <source>
        <dbReference type="ARBA" id="ARBA00023014"/>
    </source>
</evidence>
<feature type="binding site" evidence="10">
    <location>
        <position position="211"/>
    </location>
    <ligand>
        <name>[4Fe-4S] cluster</name>
        <dbReference type="ChEBI" id="CHEBI:49883"/>
    </ligand>
</feature>
<keyword evidence="3 10" id="KW-0479">Metal-binding</keyword>
<dbReference type="OrthoDB" id="9800977at2"/>
<dbReference type="Gene3D" id="1.10.340.30">
    <property type="entry name" value="Hypothetical protein, domain 2"/>
    <property type="match status" value="1"/>
</dbReference>
<keyword evidence="13" id="KW-1185">Reference proteome</keyword>
<keyword evidence="10" id="KW-0456">Lyase</keyword>
<keyword evidence="8 10" id="KW-0234">DNA repair</keyword>
<evidence type="ECO:0000256" key="8">
    <source>
        <dbReference type="ARBA" id="ARBA00023204"/>
    </source>
</evidence>
<dbReference type="HAMAP" id="MF_00942">
    <property type="entry name" value="Nth"/>
    <property type="match status" value="1"/>
</dbReference>
<evidence type="ECO:0000256" key="3">
    <source>
        <dbReference type="ARBA" id="ARBA00022723"/>
    </source>
</evidence>
<dbReference type="NCBIfam" id="TIGR01083">
    <property type="entry name" value="nth"/>
    <property type="match status" value="1"/>
</dbReference>
<dbReference type="InterPro" id="IPR011257">
    <property type="entry name" value="DNA_glycosylase"/>
</dbReference>
<evidence type="ECO:0000259" key="11">
    <source>
        <dbReference type="SMART" id="SM00478"/>
    </source>
</evidence>
<dbReference type="GO" id="GO:0140078">
    <property type="term" value="F:class I DNA-(apurinic or apyrimidinic site) endonuclease activity"/>
    <property type="evidence" value="ECO:0007669"/>
    <property type="project" value="UniProtKB-EC"/>
</dbReference>
<feature type="binding site" evidence="10">
    <location>
        <position position="195"/>
    </location>
    <ligand>
        <name>[4Fe-4S] cluster</name>
        <dbReference type="ChEBI" id="CHEBI:49883"/>
    </ligand>
</feature>
<evidence type="ECO:0000256" key="10">
    <source>
        <dbReference type="HAMAP-Rule" id="MF_00942"/>
    </source>
</evidence>
<dbReference type="GO" id="GO:0051539">
    <property type="term" value="F:4 iron, 4 sulfur cluster binding"/>
    <property type="evidence" value="ECO:0007669"/>
    <property type="project" value="UniProtKB-UniRule"/>
</dbReference>
<keyword evidence="4 10" id="KW-0227">DNA damage</keyword>
<gene>
    <name evidence="10 12" type="primary">nth</name>
    <name evidence="12" type="ORF">EHS15_06060</name>
</gene>